<feature type="chain" id="PRO_5042713721" description="Thioredoxin domain-containing protein" evidence="1">
    <location>
        <begin position="24"/>
        <end position="188"/>
    </location>
</feature>
<proteinExistence type="predicted"/>
<dbReference type="Proteomes" id="UP000284434">
    <property type="component" value="Unassembled WGS sequence"/>
</dbReference>
<evidence type="ECO:0000256" key="1">
    <source>
        <dbReference type="SAM" id="SignalP"/>
    </source>
</evidence>
<comment type="caution">
    <text evidence="3">The sequence shown here is derived from an EMBL/GenBank/DDBJ whole genome shotgun (WGS) entry which is preliminary data.</text>
</comment>
<name>A0A413I9H0_9BACT</name>
<sequence length="188" mass="22176">MKIFSLFMLISLVMISSCVFKNASIKKDIQTLQSQKINFPNGMLKYIPNKRTFEPESNVIIARKKLSWIVYVDSTECTTCSYGLIYKWDNILEKYKKQVQFNFIFVPRQSDEKLTLIALKEINSEHYLWIDREGQFEKLNPHLPKNKVLHTFLLDENNNVILVGNPLHNKKIEKMFYKIVEDKLGKPQ</sequence>
<dbReference type="RefSeq" id="WP_118104408.1">
    <property type="nucleotide sequence ID" value="NZ_JABWDG010000066.1"/>
</dbReference>
<dbReference type="AlphaFoldDB" id="A0A413I9H0"/>
<evidence type="ECO:0008006" key="5">
    <source>
        <dbReference type="Google" id="ProtNLM"/>
    </source>
</evidence>
<reference evidence="2" key="2">
    <citation type="submission" date="2022-01" db="EMBL/GenBank/DDBJ databases">
        <title>Collection of gut derived symbiotic bacterial strains cultured from healthy donors.</title>
        <authorList>
            <person name="Lin H."/>
            <person name="Kohout C."/>
            <person name="Waligurski E."/>
            <person name="Pamer E.G."/>
        </authorList>
    </citation>
    <scope>NUCLEOTIDE SEQUENCE</scope>
    <source>
        <strain evidence="2">DFI.1.149</strain>
    </source>
</reference>
<evidence type="ECO:0000313" key="3">
    <source>
        <dbReference type="EMBL" id="RGY05005.1"/>
    </source>
</evidence>
<keyword evidence="1" id="KW-0732">Signal</keyword>
<evidence type="ECO:0000313" key="4">
    <source>
        <dbReference type="Proteomes" id="UP000284434"/>
    </source>
</evidence>
<dbReference type="Gene3D" id="3.40.30.10">
    <property type="entry name" value="Glutaredoxin"/>
    <property type="match status" value="1"/>
</dbReference>
<organism evidence="3 4">
    <name type="scientific">Odoribacter splanchnicus</name>
    <dbReference type="NCBI Taxonomy" id="28118"/>
    <lineage>
        <taxon>Bacteria</taxon>
        <taxon>Pseudomonadati</taxon>
        <taxon>Bacteroidota</taxon>
        <taxon>Bacteroidia</taxon>
        <taxon>Bacteroidales</taxon>
        <taxon>Odoribacteraceae</taxon>
        <taxon>Odoribacter</taxon>
    </lineage>
</organism>
<dbReference type="EMBL" id="QSCO01000020">
    <property type="protein sequence ID" value="RGY05005.1"/>
    <property type="molecule type" value="Genomic_DNA"/>
</dbReference>
<accession>A0A413I9H0</accession>
<feature type="signal peptide" evidence="1">
    <location>
        <begin position="1"/>
        <end position="23"/>
    </location>
</feature>
<dbReference type="EMBL" id="JAKNDN010000005">
    <property type="protein sequence ID" value="MCG4958874.1"/>
    <property type="molecule type" value="Genomic_DNA"/>
</dbReference>
<dbReference type="PROSITE" id="PS51257">
    <property type="entry name" value="PROKAR_LIPOPROTEIN"/>
    <property type="match status" value="1"/>
</dbReference>
<gene>
    <name evidence="3" type="ORF">DXA53_13660</name>
    <name evidence="2" type="ORF">L0P03_03260</name>
</gene>
<reference evidence="3 4" key="1">
    <citation type="submission" date="2018-08" db="EMBL/GenBank/DDBJ databases">
        <title>A genome reference for cultivated species of the human gut microbiota.</title>
        <authorList>
            <person name="Zou Y."/>
            <person name="Xue W."/>
            <person name="Luo G."/>
        </authorList>
    </citation>
    <scope>NUCLEOTIDE SEQUENCE [LARGE SCALE GENOMIC DNA]</scope>
    <source>
        <strain evidence="3 4">OF03-11</strain>
    </source>
</reference>
<evidence type="ECO:0000313" key="2">
    <source>
        <dbReference type="EMBL" id="MCG4958874.1"/>
    </source>
</evidence>
<protein>
    <recommendedName>
        <fullName evidence="5">Thioredoxin domain-containing protein</fullName>
    </recommendedName>
</protein>
<dbReference type="Proteomes" id="UP001199750">
    <property type="component" value="Unassembled WGS sequence"/>
</dbReference>